<dbReference type="Pfam" id="PF00392">
    <property type="entry name" value="GntR"/>
    <property type="match status" value="1"/>
</dbReference>
<dbReference type="SUPFAM" id="SSF46785">
    <property type="entry name" value="Winged helix' DNA-binding domain"/>
    <property type="match status" value="1"/>
</dbReference>
<evidence type="ECO:0000256" key="1">
    <source>
        <dbReference type="ARBA" id="ARBA00023015"/>
    </source>
</evidence>
<protein>
    <submittedName>
        <fullName evidence="5">HTH-type transcriptional repressor RspR</fullName>
    </submittedName>
</protein>
<name>A0ABY5MDA4_9HYPH</name>
<proteinExistence type="predicted"/>
<dbReference type="PROSITE" id="PS50949">
    <property type="entry name" value="HTH_GNTR"/>
    <property type="match status" value="1"/>
</dbReference>
<reference evidence="5 6" key="1">
    <citation type="submission" date="2018-07" db="EMBL/GenBank/DDBJ databases">
        <title>Genome sequence of Nitratireductor thuwali#1536.</title>
        <authorList>
            <person name="Michoud G."/>
            <person name="Merlino G."/>
            <person name="Sefrji F.O."/>
            <person name="Daffonchio D."/>
        </authorList>
    </citation>
    <scope>NUCLEOTIDE SEQUENCE [LARGE SCALE GENOMIC DNA]</scope>
    <source>
        <strain evidence="6">Nit1536</strain>
    </source>
</reference>
<accession>A0ABY5MDA4</accession>
<dbReference type="EMBL" id="CP030941">
    <property type="protein sequence ID" value="UUP16035.1"/>
    <property type="molecule type" value="Genomic_DNA"/>
</dbReference>
<dbReference type="PANTHER" id="PTHR43537">
    <property type="entry name" value="TRANSCRIPTIONAL REGULATOR, GNTR FAMILY"/>
    <property type="match status" value="1"/>
</dbReference>
<sequence length="240" mass="26371">MTSSTNIASKGVAERVGATDRVADALRQAIVTLEVAPGTPLDKAELTTRFGVSRFPISEALNRLKSEGLVDIRPQSGSSVSLIRLADVMENLFIRRALEADVAEALARAPDDRMMEDLRRNMRYQKAAVEADDREGFHSLDIAFHDRMVRALDYPKLRAIVESVRLGLDRVRRLLGTPRRHAVTYAEHLAIIGALERADPPAARAAMAAHIDAVIAELQTFSGEHPEVFADRAASANPER</sequence>
<organism evidence="5 6">
    <name type="scientific">Nitratireductor thuwali</name>
    <dbReference type="NCBI Taxonomy" id="2267699"/>
    <lineage>
        <taxon>Bacteria</taxon>
        <taxon>Pseudomonadati</taxon>
        <taxon>Pseudomonadota</taxon>
        <taxon>Alphaproteobacteria</taxon>
        <taxon>Hyphomicrobiales</taxon>
        <taxon>Phyllobacteriaceae</taxon>
        <taxon>Nitratireductor</taxon>
    </lineage>
</organism>
<dbReference type="Pfam" id="PF07729">
    <property type="entry name" value="FCD"/>
    <property type="match status" value="1"/>
</dbReference>
<dbReference type="Proteomes" id="UP001342418">
    <property type="component" value="Chromosome"/>
</dbReference>
<feature type="domain" description="HTH gntR-type" evidence="4">
    <location>
        <begin position="16"/>
        <end position="83"/>
    </location>
</feature>
<dbReference type="Gene3D" id="1.20.120.530">
    <property type="entry name" value="GntR ligand-binding domain-like"/>
    <property type="match status" value="1"/>
</dbReference>
<dbReference type="InterPro" id="IPR008920">
    <property type="entry name" value="TF_FadR/GntR_C"/>
</dbReference>
<dbReference type="InterPro" id="IPR000524">
    <property type="entry name" value="Tscrpt_reg_HTH_GntR"/>
</dbReference>
<dbReference type="PANTHER" id="PTHR43537:SF45">
    <property type="entry name" value="GNTR FAMILY REGULATORY PROTEIN"/>
    <property type="match status" value="1"/>
</dbReference>
<dbReference type="CDD" id="cd07377">
    <property type="entry name" value="WHTH_GntR"/>
    <property type="match status" value="1"/>
</dbReference>
<keyword evidence="6" id="KW-1185">Reference proteome</keyword>
<evidence type="ECO:0000259" key="4">
    <source>
        <dbReference type="PROSITE" id="PS50949"/>
    </source>
</evidence>
<evidence type="ECO:0000256" key="2">
    <source>
        <dbReference type="ARBA" id="ARBA00023125"/>
    </source>
</evidence>
<keyword evidence="3" id="KW-0804">Transcription</keyword>
<keyword evidence="1" id="KW-0805">Transcription regulation</keyword>
<evidence type="ECO:0000256" key="3">
    <source>
        <dbReference type="ARBA" id="ARBA00023163"/>
    </source>
</evidence>
<dbReference type="SUPFAM" id="SSF48008">
    <property type="entry name" value="GntR ligand-binding domain-like"/>
    <property type="match status" value="1"/>
</dbReference>
<evidence type="ECO:0000313" key="6">
    <source>
        <dbReference type="Proteomes" id="UP001342418"/>
    </source>
</evidence>
<dbReference type="SMART" id="SM00895">
    <property type="entry name" value="FCD"/>
    <property type="match status" value="1"/>
</dbReference>
<dbReference type="InterPro" id="IPR036388">
    <property type="entry name" value="WH-like_DNA-bd_sf"/>
</dbReference>
<dbReference type="RefSeq" id="WP_338528493.1">
    <property type="nucleotide sequence ID" value="NZ_CP030941.1"/>
</dbReference>
<dbReference type="Gene3D" id="1.10.10.10">
    <property type="entry name" value="Winged helix-like DNA-binding domain superfamily/Winged helix DNA-binding domain"/>
    <property type="match status" value="1"/>
</dbReference>
<evidence type="ECO:0000313" key="5">
    <source>
        <dbReference type="EMBL" id="UUP16035.1"/>
    </source>
</evidence>
<gene>
    <name evidence="5" type="primary">rspR_1</name>
    <name evidence="5" type="ORF">NTH_00475</name>
</gene>
<dbReference type="InterPro" id="IPR036390">
    <property type="entry name" value="WH_DNA-bd_sf"/>
</dbReference>
<dbReference type="SMART" id="SM00345">
    <property type="entry name" value="HTH_GNTR"/>
    <property type="match status" value="1"/>
</dbReference>
<keyword evidence="2" id="KW-0238">DNA-binding</keyword>
<dbReference type="InterPro" id="IPR011711">
    <property type="entry name" value="GntR_C"/>
</dbReference>